<gene>
    <name evidence="1" type="ORF">SAMN04487859_1426</name>
</gene>
<organism evidence="1 2">
    <name type="scientific">Roseovarius lutimaris</name>
    <dbReference type="NCBI Taxonomy" id="1005928"/>
    <lineage>
        <taxon>Bacteria</taxon>
        <taxon>Pseudomonadati</taxon>
        <taxon>Pseudomonadota</taxon>
        <taxon>Alphaproteobacteria</taxon>
        <taxon>Rhodobacterales</taxon>
        <taxon>Roseobacteraceae</taxon>
        <taxon>Roseovarius</taxon>
    </lineage>
</organism>
<name>A0A1I5GX14_9RHOB</name>
<sequence>MRTIRRIAGQSKGRSSGTVVGGFAWAVATSEIETDDFYQQTVSTLQKIDRILAEMDTDKSRAVTATVYITDITHKDDMDRAWCEWVGDNPDNWPQRACVQTGLHATDLVEVVVMAAL</sequence>
<dbReference type="InterPro" id="IPR006175">
    <property type="entry name" value="YjgF/YER057c/UK114"/>
</dbReference>
<dbReference type="Proteomes" id="UP000198599">
    <property type="component" value="Unassembled WGS sequence"/>
</dbReference>
<evidence type="ECO:0000313" key="1">
    <source>
        <dbReference type="EMBL" id="SFO40487.1"/>
    </source>
</evidence>
<dbReference type="InterPro" id="IPR035709">
    <property type="entry name" value="YoaB-like"/>
</dbReference>
<accession>A0A1I5GX14</accession>
<dbReference type="SUPFAM" id="SSF55298">
    <property type="entry name" value="YjgF-like"/>
    <property type="match status" value="1"/>
</dbReference>
<dbReference type="Gene3D" id="3.30.1330.40">
    <property type="entry name" value="RutC-like"/>
    <property type="match status" value="1"/>
</dbReference>
<dbReference type="InterPro" id="IPR035959">
    <property type="entry name" value="RutC-like_sf"/>
</dbReference>
<dbReference type="Pfam" id="PF01042">
    <property type="entry name" value="Ribonuc_L-PSP"/>
    <property type="match status" value="1"/>
</dbReference>
<keyword evidence="2" id="KW-1185">Reference proteome</keyword>
<proteinExistence type="predicted"/>
<dbReference type="AlphaFoldDB" id="A0A1I5GX14"/>
<evidence type="ECO:0000313" key="2">
    <source>
        <dbReference type="Proteomes" id="UP000198599"/>
    </source>
</evidence>
<dbReference type="PANTHER" id="PTHR47328:SF1">
    <property type="entry name" value="RUTC FAMILY PROTEIN YOAB"/>
    <property type="match status" value="1"/>
</dbReference>
<dbReference type="EMBL" id="FOVP01000042">
    <property type="protein sequence ID" value="SFO40487.1"/>
    <property type="molecule type" value="Genomic_DNA"/>
</dbReference>
<dbReference type="OrthoDB" id="9803101at2"/>
<dbReference type="PANTHER" id="PTHR47328">
    <property type="match status" value="1"/>
</dbReference>
<protein>
    <submittedName>
        <fullName evidence="1">Enamine deaminase RidA, house cleaning of reactive enamine intermediates, YjgF/YER057c/UK114 family</fullName>
    </submittedName>
</protein>
<dbReference type="STRING" id="1005928.SAMN04487859_1426"/>
<dbReference type="RefSeq" id="WP_092842370.1">
    <property type="nucleotide sequence ID" value="NZ_FOVP01000042.1"/>
</dbReference>
<reference evidence="2" key="1">
    <citation type="submission" date="2016-10" db="EMBL/GenBank/DDBJ databases">
        <authorList>
            <person name="Varghese N."/>
            <person name="Submissions S."/>
        </authorList>
    </citation>
    <scope>NUCLEOTIDE SEQUENCE [LARGE SCALE GENOMIC DNA]</scope>
    <source>
        <strain evidence="2">DSM 28463</strain>
    </source>
</reference>